<name>A0ABU6U0E6_9FABA</name>
<evidence type="ECO:0000313" key="2">
    <source>
        <dbReference type="Proteomes" id="UP001341840"/>
    </source>
</evidence>
<proteinExistence type="predicted"/>
<accession>A0ABU6U0E6</accession>
<gene>
    <name evidence="1" type="ORF">PIB30_104882</name>
</gene>
<organism evidence="1 2">
    <name type="scientific">Stylosanthes scabra</name>
    <dbReference type="NCBI Taxonomy" id="79078"/>
    <lineage>
        <taxon>Eukaryota</taxon>
        <taxon>Viridiplantae</taxon>
        <taxon>Streptophyta</taxon>
        <taxon>Embryophyta</taxon>
        <taxon>Tracheophyta</taxon>
        <taxon>Spermatophyta</taxon>
        <taxon>Magnoliopsida</taxon>
        <taxon>eudicotyledons</taxon>
        <taxon>Gunneridae</taxon>
        <taxon>Pentapetalae</taxon>
        <taxon>rosids</taxon>
        <taxon>fabids</taxon>
        <taxon>Fabales</taxon>
        <taxon>Fabaceae</taxon>
        <taxon>Papilionoideae</taxon>
        <taxon>50 kb inversion clade</taxon>
        <taxon>dalbergioids sensu lato</taxon>
        <taxon>Dalbergieae</taxon>
        <taxon>Pterocarpus clade</taxon>
        <taxon>Stylosanthes</taxon>
    </lineage>
</organism>
<keyword evidence="2" id="KW-1185">Reference proteome</keyword>
<dbReference type="EMBL" id="JASCZI010094338">
    <property type="protein sequence ID" value="MED6153728.1"/>
    <property type="molecule type" value="Genomic_DNA"/>
</dbReference>
<feature type="non-terminal residue" evidence="1">
    <location>
        <position position="59"/>
    </location>
</feature>
<protein>
    <submittedName>
        <fullName evidence="1">Uncharacterized protein</fullName>
    </submittedName>
</protein>
<reference evidence="1 2" key="1">
    <citation type="journal article" date="2023" name="Plants (Basel)">
        <title>Bridging the Gap: Combining Genomics and Transcriptomics Approaches to Understand Stylosanthes scabra, an Orphan Legume from the Brazilian Caatinga.</title>
        <authorList>
            <person name="Ferreira-Neto J.R.C."/>
            <person name="da Silva M.D."/>
            <person name="Binneck E."/>
            <person name="de Melo N.F."/>
            <person name="da Silva R.H."/>
            <person name="de Melo A.L.T.M."/>
            <person name="Pandolfi V."/>
            <person name="Bustamante F.O."/>
            <person name="Brasileiro-Vidal A.C."/>
            <person name="Benko-Iseppon A.M."/>
        </authorList>
    </citation>
    <scope>NUCLEOTIDE SEQUENCE [LARGE SCALE GENOMIC DNA]</scope>
    <source>
        <tissue evidence="1">Leaves</tissue>
    </source>
</reference>
<sequence>MEFENGLHVIRVAPTYNVEPLQKIIREGQNCPHYTWGSSRITWALCDFFKFLTLYVVLP</sequence>
<evidence type="ECO:0000313" key="1">
    <source>
        <dbReference type="EMBL" id="MED6153728.1"/>
    </source>
</evidence>
<dbReference type="Proteomes" id="UP001341840">
    <property type="component" value="Unassembled WGS sequence"/>
</dbReference>
<comment type="caution">
    <text evidence="1">The sequence shown here is derived from an EMBL/GenBank/DDBJ whole genome shotgun (WGS) entry which is preliminary data.</text>
</comment>